<keyword evidence="2" id="KW-1185">Reference proteome</keyword>
<sequence length="113" mass="13290">MNTNHSYHTVFIDHSVLNSVKEGKFYTTIRLGDQLFLFDENGKRTLISEPEVRWKNADEVVMIAKIKASHLDSVIEGNIYRVFNDEVNDERYIIDESGERVLFDKMIFKYDLI</sequence>
<dbReference type="RefSeq" id="WP_044216059.1">
    <property type="nucleotide sequence ID" value="NZ_JBKAGJ010000005.1"/>
</dbReference>
<dbReference type="AlphaFoldDB" id="A0A098SBJ5"/>
<accession>A0A098SBJ5</accession>
<comment type="caution">
    <text evidence="1">The sequence shown here is derived from an EMBL/GenBank/DDBJ whole genome shotgun (WGS) entry which is preliminary data.</text>
</comment>
<name>A0A098SBJ5_9BACT</name>
<dbReference type="STRING" id="1524460.IX84_01875"/>
<organism evidence="1 2">
    <name type="scientific">Phaeodactylibacter xiamenensis</name>
    <dbReference type="NCBI Taxonomy" id="1524460"/>
    <lineage>
        <taxon>Bacteria</taxon>
        <taxon>Pseudomonadati</taxon>
        <taxon>Bacteroidota</taxon>
        <taxon>Saprospiria</taxon>
        <taxon>Saprospirales</taxon>
        <taxon>Haliscomenobacteraceae</taxon>
        <taxon>Phaeodactylibacter</taxon>
    </lineage>
</organism>
<dbReference type="Proteomes" id="UP000029736">
    <property type="component" value="Unassembled WGS sequence"/>
</dbReference>
<evidence type="ECO:0000313" key="2">
    <source>
        <dbReference type="Proteomes" id="UP000029736"/>
    </source>
</evidence>
<protein>
    <submittedName>
        <fullName evidence="1">Uncharacterized protein</fullName>
    </submittedName>
</protein>
<evidence type="ECO:0000313" key="1">
    <source>
        <dbReference type="EMBL" id="KGE89546.1"/>
    </source>
</evidence>
<dbReference type="EMBL" id="JPOS01000004">
    <property type="protein sequence ID" value="KGE89546.1"/>
    <property type="molecule type" value="Genomic_DNA"/>
</dbReference>
<proteinExistence type="predicted"/>
<gene>
    <name evidence="1" type="ORF">IX84_01875</name>
</gene>
<reference evidence="1 2" key="1">
    <citation type="journal article" date="2014" name="Int. J. Syst. Evol. Microbiol.">
        <title>Phaeodactylibacter xiamenensis gen. nov., sp. nov., a member of the family Saprospiraceae isolated from the marine alga Phaeodactylum tricornutum.</title>
        <authorList>
            <person name="Chen Z.Jr."/>
            <person name="Lei X."/>
            <person name="Lai Q."/>
            <person name="Li Y."/>
            <person name="Zhang B."/>
            <person name="Zhang J."/>
            <person name="Zhang H."/>
            <person name="Yang L."/>
            <person name="Zheng W."/>
            <person name="Tian Y."/>
            <person name="Yu Z."/>
            <person name="Xu H.Jr."/>
            <person name="Zheng T."/>
        </authorList>
    </citation>
    <scope>NUCLEOTIDE SEQUENCE [LARGE SCALE GENOMIC DNA]</scope>
    <source>
        <strain evidence="1 2">KD52</strain>
    </source>
</reference>